<dbReference type="Pfam" id="PF00043">
    <property type="entry name" value="GST_C"/>
    <property type="match status" value="1"/>
</dbReference>
<dbReference type="SFLD" id="SFLDS00019">
    <property type="entry name" value="Glutathione_Transferase_(cytos"/>
    <property type="match status" value="1"/>
</dbReference>
<dbReference type="GO" id="GO:0006749">
    <property type="term" value="P:glutathione metabolic process"/>
    <property type="evidence" value="ECO:0007669"/>
    <property type="project" value="InterPro"/>
</dbReference>
<evidence type="ECO:0000313" key="7">
    <source>
        <dbReference type="EnsemblPlants" id="Kaladp0972s0002.1.v1.1"/>
    </source>
</evidence>
<dbReference type="InterPro" id="IPR004046">
    <property type="entry name" value="GST_C"/>
</dbReference>
<dbReference type="EnsemblPlants" id="Kaladp0972s0002.1.v1.1">
    <property type="protein sequence ID" value="Kaladp0972s0002.1.v1.1"/>
    <property type="gene ID" value="Kaladp0972s0002.v1.1"/>
</dbReference>
<dbReference type="InterPro" id="IPR045074">
    <property type="entry name" value="GST_C_Tau"/>
</dbReference>
<dbReference type="Gene3D" id="3.40.30.10">
    <property type="entry name" value="Glutaredoxin"/>
    <property type="match status" value="1"/>
</dbReference>
<evidence type="ECO:0000259" key="6">
    <source>
        <dbReference type="PROSITE" id="PS50405"/>
    </source>
</evidence>
<dbReference type="SFLD" id="SFLDG00358">
    <property type="entry name" value="Main_(cytGST)"/>
    <property type="match status" value="1"/>
</dbReference>
<dbReference type="Proteomes" id="UP000594263">
    <property type="component" value="Unplaced"/>
</dbReference>
<evidence type="ECO:0000256" key="1">
    <source>
        <dbReference type="ARBA" id="ARBA00012452"/>
    </source>
</evidence>
<dbReference type="InterPro" id="IPR036282">
    <property type="entry name" value="Glutathione-S-Trfase_C_sf"/>
</dbReference>
<organism evidence="7 8">
    <name type="scientific">Kalanchoe fedtschenkoi</name>
    <name type="common">Lavender scallops</name>
    <name type="synonym">South American air plant</name>
    <dbReference type="NCBI Taxonomy" id="63787"/>
    <lineage>
        <taxon>Eukaryota</taxon>
        <taxon>Viridiplantae</taxon>
        <taxon>Streptophyta</taxon>
        <taxon>Embryophyta</taxon>
        <taxon>Tracheophyta</taxon>
        <taxon>Spermatophyta</taxon>
        <taxon>Magnoliopsida</taxon>
        <taxon>eudicotyledons</taxon>
        <taxon>Gunneridae</taxon>
        <taxon>Pentapetalae</taxon>
        <taxon>Saxifragales</taxon>
        <taxon>Crassulaceae</taxon>
        <taxon>Kalanchoe</taxon>
    </lineage>
</organism>
<dbReference type="EC" id="2.5.1.18" evidence="1"/>
<comment type="catalytic activity">
    <reaction evidence="3">
        <text>RX + glutathione = an S-substituted glutathione + a halide anion + H(+)</text>
        <dbReference type="Rhea" id="RHEA:16437"/>
        <dbReference type="ChEBI" id="CHEBI:15378"/>
        <dbReference type="ChEBI" id="CHEBI:16042"/>
        <dbReference type="ChEBI" id="CHEBI:17792"/>
        <dbReference type="ChEBI" id="CHEBI:57925"/>
        <dbReference type="ChEBI" id="CHEBI:90779"/>
        <dbReference type="EC" id="2.5.1.18"/>
    </reaction>
</comment>
<dbReference type="CDD" id="cd03185">
    <property type="entry name" value="GST_C_Tau"/>
    <property type="match status" value="1"/>
</dbReference>
<dbReference type="InterPro" id="IPR040079">
    <property type="entry name" value="Glutathione_S-Trfase"/>
</dbReference>
<feature type="domain" description="GST N-terminal" evidence="5">
    <location>
        <begin position="4"/>
        <end position="83"/>
    </location>
</feature>
<reference evidence="7" key="1">
    <citation type="submission" date="2021-01" db="UniProtKB">
        <authorList>
            <consortium name="EnsemblPlants"/>
        </authorList>
    </citation>
    <scope>IDENTIFICATION</scope>
</reference>
<keyword evidence="2" id="KW-0808">Transferase</keyword>
<dbReference type="PROSITE" id="PS50404">
    <property type="entry name" value="GST_NTER"/>
    <property type="match status" value="1"/>
</dbReference>
<dbReference type="PANTHER" id="PTHR11260">
    <property type="entry name" value="GLUTATHIONE S-TRANSFERASE, GST, SUPERFAMILY, GST DOMAIN CONTAINING"/>
    <property type="match status" value="1"/>
</dbReference>
<protein>
    <recommendedName>
        <fullName evidence="1">glutathione transferase</fullName>
        <ecNumber evidence="1">2.5.1.18</ecNumber>
    </recommendedName>
</protein>
<dbReference type="InterPro" id="IPR004045">
    <property type="entry name" value="Glutathione_S-Trfase_N"/>
</dbReference>
<evidence type="ECO:0000313" key="8">
    <source>
        <dbReference type="Proteomes" id="UP000594263"/>
    </source>
</evidence>
<dbReference type="Gramene" id="Kaladp0972s0002.1.v1.1">
    <property type="protein sequence ID" value="Kaladp0972s0002.1.v1.1"/>
    <property type="gene ID" value="Kaladp0972s0002.v1.1"/>
</dbReference>
<dbReference type="GO" id="GO:0005737">
    <property type="term" value="C:cytoplasm"/>
    <property type="evidence" value="ECO:0007669"/>
    <property type="project" value="TreeGrafter"/>
</dbReference>
<dbReference type="OMA" id="WMANLIS"/>
<accession>A0A7N0VL62</accession>
<dbReference type="InterPro" id="IPR045073">
    <property type="entry name" value="Omega/Tau-like"/>
</dbReference>
<dbReference type="Gene3D" id="1.20.1050.10">
    <property type="match status" value="1"/>
</dbReference>
<dbReference type="CDD" id="cd03058">
    <property type="entry name" value="GST_N_Tau"/>
    <property type="match status" value="1"/>
</dbReference>
<dbReference type="Pfam" id="PF02798">
    <property type="entry name" value="GST_N"/>
    <property type="match status" value="1"/>
</dbReference>
<dbReference type="PROSITE" id="PS50405">
    <property type="entry name" value="GST_CTER"/>
    <property type="match status" value="1"/>
</dbReference>
<evidence type="ECO:0000259" key="5">
    <source>
        <dbReference type="PROSITE" id="PS50404"/>
    </source>
</evidence>
<keyword evidence="8" id="KW-1185">Reference proteome</keyword>
<comment type="similarity">
    <text evidence="4">Belongs to the GST superfamily.</text>
</comment>
<evidence type="ECO:0000256" key="2">
    <source>
        <dbReference type="ARBA" id="ARBA00022679"/>
    </source>
</evidence>
<dbReference type="SUPFAM" id="SSF52833">
    <property type="entry name" value="Thioredoxin-like"/>
    <property type="match status" value="1"/>
</dbReference>
<evidence type="ECO:0000256" key="4">
    <source>
        <dbReference type="RuleBase" id="RU003494"/>
    </source>
</evidence>
<dbReference type="SUPFAM" id="SSF47616">
    <property type="entry name" value="GST C-terminal domain-like"/>
    <property type="match status" value="1"/>
</dbReference>
<name>A0A7N0VL62_KALFE</name>
<dbReference type="FunFam" id="1.20.1050.10:FF:000012">
    <property type="entry name" value="Tau class glutathione S-transferase"/>
    <property type="match status" value="1"/>
</dbReference>
<feature type="domain" description="GST C-terminal" evidence="6">
    <location>
        <begin position="89"/>
        <end position="212"/>
    </location>
</feature>
<dbReference type="AlphaFoldDB" id="A0A7N0VL62"/>
<proteinExistence type="inferred from homology"/>
<dbReference type="SFLD" id="SFLDG01152">
    <property type="entry name" value="Main.3:_Omega-_and_Tau-like"/>
    <property type="match status" value="1"/>
</dbReference>
<dbReference type="PANTHER" id="PTHR11260:SF762">
    <property type="entry name" value="GLUTATHIONE TRANSFERASE"/>
    <property type="match status" value="1"/>
</dbReference>
<dbReference type="InterPro" id="IPR010987">
    <property type="entry name" value="Glutathione-S-Trfase_C-like"/>
</dbReference>
<evidence type="ECO:0000256" key="3">
    <source>
        <dbReference type="ARBA" id="ARBA00047960"/>
    </source>
</evidence>
<dbReference type="GO" id="GO:0004364">
    <property type="term" value="F:glutathione transferase activity"/>
    <property type="evidence" value="ECO:0007669"/>
    <property type="project" value="UniProtKB-EC"/>
</dbReference>
<sequence>MSESGVKLFQTWSSPLALRVVSALKLKGVKYETILEDLANKIPSLLQYNPIHKKVPVLVHGGNTMVESLVILEYIDEPWAVGYRLLPEDPYERSVTRFWAKFGDDRVFVSVWRAFFKEGKEQEEALLLALNNLRFVEEHIKRKRFFRGDEIGFIDLIFGCVANLLSILEEVAKVKILDPQTFPLLLAWIEVFSEVPVVKENWPPREKMIVKFKAIREYYLASN</sequence>
<dbReference type="InterPro" id="IPR036249">
    <property type="entry name" value="Thioredoxin-like_sf"/>
</dbReference>